<evidence type="ECO:0000259" key="7">
    <source>
        <dbReference type="PROSITE" id="PS50835"/>
    </source>
</evidence>
<evidence type="ECO:0000313" key="9">
    <source>
        <dbReference type="Proteomes" id="UP000727407"/>
    </source>
</evidence>
<keyword evidence="2 6" id="KW-0812">Transmembrane</keyword>
<dbReference type="EMBL" id="QNUK01000035">
    <property type="protein sequence ID" value="KAF5906253.1"/>
    <property type="molecule type" value="Genomic_DNA"/>
</dbReference>
<feature type="domain" description="Ig-like" evidence="7">
    <location>
        <begin position="1440"/>
        <end position="1531"/>
    </location>
</feature>
<dbReference type="SMART" id="SM00409">
    <property type="entry name" value="IG"/>
    <property type="match status" value="10"/>
</dbReference>
<keyword evidence="4 6" id="KW-0472">Membrane</keyword>
<evidence type="ECO:0000256" key="2">
    <source>
        <dbReference type="ARBA" id="ARBA00022692"/>
    </source>
</evidence>
<keyword evidence="5" id="KW-1015">Disulfide bond</keyword>
<dbReference type="InterPro" id="IPR036179">
    <property type="entry name" value="Ig-like_dom_sf"/>
</dbReference>
<evidence type="ECO:0000256" key="1">
    <source>
        <dbReference type="ARBA" id="ARBA00004167"/>
    </source>
</evidence>
<evidence type="ECO:0000313" key="8">
    <source>
        <dbReference type="EMBL" id="KAF5906253.1"/>
    </source>
</evidence>
<feature type="transmembrane region" description="Helical" evidence="6">
    <location>
        <begin position="1543"/>
        <end position="1566"/>
    </location>
</feature>
<dbReference type="GO" id="GO:0016020">
    <property type="term" value="C:membrane"/>
    <property type="evidence" value="ECO:0007669"/>
    <property type="project" value="UniProtKB-SubCell"/>
</dbReference>
<dbReference type="Proteomes" id="UP000727407">
    <property type="component" value="Unassembled WGS sequence"/>
</dbReference>
<feature type="domain" description="Ig-like" evidence="7">
    <location>
        <begin position="1213"/>
        <end position="1299"/>
    </location>
</feature>
<dbReference type="Pfam" id="PF08205">
    <property type="entry name" value="C2-set_2"/>
    <property type="match status" value="1"/>
</dbReference>
<dbReference type="InterPro" id="IPR013783">
    <property type="entry name" value="Ig-like_fold"/>
</dbReference>
<evidence type="ECO:0000256" key="6">
    <source>
        <dbReference type="SAM" id="Phobius"/>
    </source>
</evidence>
<evidence type="ECO:0000256" key="4">
    <source>
        <dbReference type="ARBA" id="ARBA00023136"/>
    </source>
</evidence>
<comment type="caution">
    <text evidence="8">The sequence shown here is derived from an EMBL/GenBank/DDBJ whole genome shotgun (WGS) entry which is preliminary data.</text>
</comment>
<dbReference type="OrthoDB" id="10039395at2759"/>
<dbReference type="InterPro" id="IPR007110">
    <property type="entry name" value="Ig-like_dom"/>
</dbReference>
<feature type="non-terminal residue" evidence="8">
    <location>
        <position position="1664"/>
    </location>
</feature>
<dbReference type="InterPro" id="IPR013106">
    <property type="entry name" value="Ig_V-set"/>
</dbReference>
<feature type="non-terminal residue" evidence="8">
    <location>
        <position position="1"/>
    </location>
</feature>
<accession>A0A8J4UCR6</accession>
<gene>
    <name evidence="8" type="ORF">DAT39_004001</name>
</gene>
<dbReference type="PANTHER" id="PTHR46484:SF7">
    <property type="entry name" value="MYELIN-ASSOCIATED GLYCOPROTEIN-LIKE-RELATED"/>
    <property type="match status" value="1"/>
</dbReference>
<protein>
    <recommendedName>
        <fullName evidence="7">Ig-like domain-containing protein</fullName>
    </recommendedName>
</protein>
<dbReference type="Gene3D" id="2.60.40.10">
    <property type="entry name" value="Immunoglobulins"/>
    <property type="match status" value="13"/>
</dbReference>
<evidence type="ECO:0000256" key="5">
    <source>
        <dbReference type="ARBA" id="ARBA00023157"/>
    </source>
</evidence>
<name>A0A8J4UCR6_CLAMG</name>
<dbReference type="Pfam" id="PF07686">
    <property type="entry name" value="V-set"/>
    <property type="match status" value="1"/>
</dbReference>
<dbReference type="PANTHER" id="PTHR46484">
    <property type="entry name" value="SI:CH211-171H4.5-RELATED"/>
    <property type="match status" value="1"/>
</dbReference>
<proteinExistence type="predicted"/>
<sequence length="1664" mass="187806">VCLSLFLQPEKMKRLLLLDILLYGILFNSTWAWSVDMPSSISGLHRSCLVIPCEFSYSSYPPYNPYRIVWYQHVSRGYPLVFDSWNPYSVIEKYRGRTSLYKGLHKYRDCSLLIEDLRDFHHGDKIYAWIDPENIGWTTYKFYDVSTFIRVQTSAPKPEVDIYGGYKIGERIRVQCITSHTCPYNPPSLSLSGIQKTFDSLDNIDIGGGNWKITLTRHGVVESERQRVECSVRHSGGLSASTTKIHYAECSIDEAQISPDSNTEFLEGVEQDIVCSVTYMCSSAQPHITWKNAIFNGINTYISKQGIKYEARAISKFTAKADDHGKIITCQTDFKGTVKSVQITIRVKRSMGSLDWSFTMPSAINGIRGSCVVIPCSYEFKTPGRSGAHVKWYSKTPTTSALIYDQSYHNIIPKFQRKTSLYVSSNEKNCSLKIIDIDMSHNRERLFPWMDQNPPDTYHRKNVAEETIALEVTDTVEKPQAEILGRATVGESMTLSCSVIHTCPPIPPTFIFSISRGSSRFIHTPLYHGKWKATKEITWTVEENDNSVTCSVSYAGGQKSKTEITLNPLCPIDQAQITPDSNTEFLEGVEQDIVCFVTYLCSKDRPYIMWSGEQLTGSTFQVTKHGLKQIAKSTIKFTPKASDNDKTITCLADFKGNVQKVELTLRVQRSMGSLDWSFTMPSTITGVRGSCVVIPCNYEFKNVQPSRTNVKWYKLSTEGYSLVYDQSTHNIINQFKGKTSLYGSSNDKNCSLKIQPLEMQHSQERLFPWMDQNSIESYHSKNFDHVTIVLEITDIVEKPEADLLGTAKVGKPVTLSCSVLHTCPSTPPSLSLSISHDTQQLIHTPLHEGKWRSIVEFTWTVGENDKSVTCTVSYAGGQTSKTDITINPLCDFHKPVISPIQDEVMEGIEKSFTCTVTHTCQKQKPNIIWNYQNMPVSAETHEVDSHIWRTVSTLKLKASWQDHGKTLRCTIQTTEGETSDHVTLKVKRGMFSLEWTYSMPSKMTGLRGTCLVIPCSFNFRNSTNKTADVEVKWYLYSTSKYPLVYSPDGKNIIDKYSGKTRLYGLTSEKNCSLEIKTEMNHNGDRLYPWMDPKSIETFHKEDFYAKSIELQIREQADKPKLSIIGVPRVGEQVTVSCSVFYTCLSNPPSLSVGKALETDISVHNPVQDGFWELTRIHTFVIKEEEQTITCKATFHGGQISESQINLNAQCTYKDITIDPEVADVVEGVANNFTCTVFHSCKSQPPTFTWNYKDIPETVGTKKGPSFTWATYSNILFIASMEDDGKKLTCTARLPSGEISTSIVLQVQRYIPKVVDPFENDTIHILEANVVPRISALTKSCVVIPCTFQSGDMPITRLRVLWYTSTGQYVFHTGQSNVIDNFKGRTRLLGNPDEQNCTLEIDKVQAHDNGPFCFHAEKGNDKYRFNHSCVFIIMKASPDNPVISALPEKMEPGKRFTINCSVTHTCSSHPPTITWNVPTAREVVSHVERSAGKWETTSTITFIPTGYEEEENLICRASFRGKKNQESSALLSVKRFEALGMDKIGFGIILPLCLLLLLCIAAGLFIFRRKVQKTTTEELPPERRRSIWSQLSRRFDGTASWLNSRMESRRSIWGRFSRRGPVTSTDLTKHSIWSGFSRRGPATSTDLTVHYNAPKSYISGGGHLI</sequence>
<reference evidence="8" key="1">
    <citation type="submission" date="2020-07" db="EMBL/GenBank/DDBJ databases">
        <title>Clarias magur genome sequencing, assembly and annotation.</title>
        <authorList>
            <person name="Kushwaha B."/>
            <person name="Kumar R."/>
            <person name="Das P."/>
            <person name="Joshi C.G."/>
            <person name="Kumar D."/>
            <person name="Nagpure N.S."/>
            <person name="Pandey M."/>
            <person name="Agarwal S."/>
            <person name="Srivastava S."/>
            <person name="Singh M."/>
            <person name="Sahoo L."/>
            <person name="Jayasankar P."/>
            <person name="Meher P.K."/>
            <person name="Koringa P.G."/>
            <person name="Iquebal M.A."/>
            <person name="Das S.P."/>
            <person name="Bit A."/>
            <person name="Patnaik S."/>
            <person name="Patel N."/>
            <person name="Shah T.M."/>
            <person name="Hinsu A."/>
            <person name="Jena J.K."/>
        </authorList>
    </citation>
    <scope>NUCLEOTIDE SEQUENCE</scope>
    <source>
        <strain evidence="8">CIFAMagur01</strain>
        <tissue evidence="8">Testis</tissue>
    </source>
</reference>
<evidence type="ECO:0000256" key="3">
    <source>
        <dbReference type="ARBA" id="ARBA00022989"/>
    </source>
</evidence>
<dbReference type="InterPro" id="IPR003599">
    <property type="entry name" value="Ig_sub"/>
</dbReference>
<dbReference type="SUPFAM" id="SSF48726">
    <property type="entry name" value="Immunoglobulin"/>
    <property type="match status" value="10"/>
</dbReference>
<dbReference type="PROSITE" id="PS50835">
    <property type="entry name" value="IG_LIKE"/>
    <property type="match status" value="3"/>
</dbReference>
<keyword evidence="3 6" id="KW-1133">Transmembrane helix</keyword>
<comment type="subcellular location">
    <subcellularLocation>
        <location evidence="1">Membrane</location>
        <topology evidence="1">Single-pass membrane protein</topology>
    </subcellularLocation>
</comment>
<keyword evidence="9" id="KW-1185">Reference proteome</keyword>
<feature type="domain" description="Ig-like" evidence="7">
    <location>
        <begin position="895"/>
        <end position="985"/>
    </location>
</feature>
<organism evidence="8 9">
    <name type="scientific">Clarias magur</name>
    <name type="common">Asian catfish</name>
    <name type="synonym">Macropteronotus magur</name>
    <dbReference type="NCBI Taxonomy" id="1594786"/>
    <lineage>
        <taxon>Eukaryota</taxon>
        <taxon>Metazoa</taxon>
        <taxon>Chordata</taxon>
        <taxon>Craniata</taxon>
        <taxon>Vertebrata</taxon>
        <taxon>Euteleostomi</taxon>
        <taxon>Actinopterygii</taxon>
        <taxon>Neopterygii</taxon>
        <taxon>Teleostei</taxon>
        <taxon>Ostariophysi</taxon>
        <taxon>Siluriformes</taxon>
        <taxon>Clariidae</taxon>
        <taxon>Clarias</taxon>
    </lineage>
</organism>
<dbReference type="InterPro" id="IPR013162">
    <property type="entry name" value="CD80_C2-set"/>
</dbReference>